<dbReference type="GO" id="GO:0015421">
    <property type="term" value="F:ABC-type oligopeptide transporter activity"/>
    <property type="evidence" value="ECO:0007669"/>
    <property type="project" value="TreeGrafter"/>
</dbReference>
<dbReference type="EMBL" id="ABYJ02000080">
    <property type="protein sequence ID" value="EEV01345.1"/>
    <property type="molecule type" value="Genomic_DNA"/>
</dbReference>
<dbReference type="Pfam" id="PF00005">
    <property type="entry name" value="ABC_tran"/>
    <property type="match status" value="1"/>
</dbReference>
<evidence type="ECO:0000259" key="10">
    <source>
        <dbReference type="PROSITE" id="PS50929"/>
    </source>
</evidence>
<protein>
    <submittedName>
        <fullName evidence="12">ABC transporter ATP-binding protein</fullName>
    </submittedName>
    <submittedName>
        <fullName evidence="11">ABC transporter, ATP-binding protein</fullName>
    </submittedName>
</protein>
<dbReference type="AlphaFoldDB" id="C7GA17"/>
<evidence type="ECO:0000313" key="14">
    <source>
        <dbReference type="Proteomes" id="UP000294398"/>
    </source>
</evidence>
<keyword evidence="4 11" id="KW-0067">ATP-binding</keyword>
<dbReference type="SUPFAM" id="SSF90123">
    <property type="entry name" value="ABC transporter transmembrane region"/>
    <property type="match status" value="1"/>
</dbReference>
<dbReference type="GO" id="GO:0016887">
    <property type="term" value="F:ATP hydrolysis activity"/>
    <property type="evidence" value="ECO:0007669"/>
    <property type="project" value="InterPro"/>
</dbReference>
<dbReference type="InterPro" id="IPR036640">
    <property type="entry name" value="ABC1_TM_sf"/>
</dbReference>
<dbReference type="Proteomes" id="UP000294398">
    <property type="component" value="Chromosome"/>
</dbReference>
<organism evidence="11 13">
    <name type="scientific">Roseburia intestinalis L1-82</name>
    <dbReference type="NCBI Taxonomy" id="536231"/>
    <lineage>
        <taxon>Bacteria</taxon>
        <taxon>Bacillati</taxon>
        <taxon>Bacillota</taxon>
        <taxon>Clostridia</taxon>
        <taxon>Lachnospirales</taxon>
        <taxon>Lachnospiraceae</taxon>
        <taxon>Roseburia</taxon>
    </lineage>
</organism>
<dbReference type="Gene3D" id="1.20.1560.10">
    <property type="entry name" value="ABC transporter type 1, transmembrane domain"/>
    <property type="match status" value="1"/>
</dbReference>
<feature type="coiled-coil region" evidence="7">
    <location>
        <begin position="224"/>
        <end position="254"/>
    </location>
</feature>
<reference evidence="11 13" key="1">
    <citation type="submission" date="2009-08" db="EMBL/GenBank/DDBJ databases">
        <authorList>
            <person name="Weinstock G."/>
            <person name="Sodergren E."/>
            <person name="Clifton S."/>
            <person name="Fulton L."/>
            <person name="Fulton B."/>
            <person name="Courtney L."/>
            <person name="Fronick C."/>
            <person name="Harrison M."/>
            <person name="Strong C."/>
            <person name="Farmer C."/>
            <person name="Delahaunty K."/>
            <person name="Markovic C."/>
            <person name="Hall O."/>
            <person name="Minx P."/>
            <person name="Tomlinson C."/>
            <person name="Mitreva M."/>
            <person name="Nelson J."/>
            <person name="Hou S."/>
            <person name="Wollam A."/>
            <person name="Pepin K.H."/>
            <person name="Johnson M."/>
            <person name="Bhonagiri V."/>
            <person name="Nash W.E."/>
            <person name="Warren W."/>
            <person name="Chinwalla A."/>
            <person name="Mardis E.R."/>
            <person name="Wilson R.K."/>
        </authorList>
    </citation>
    <scope>NUCLEOTIDE SEQUENCE [LARGE SCALE GENOMIC DNA]</scope>
    <source>
        <strain evidence="11 13">L1-82</strain>
    </source>
</reference>
<dbReference type="InterPro" id="IPR017871">
    <property type="entry name" value="ABC_transporter-like_CS"/>
</dbReference>
<name>C7GA17_9FIRM</name>
<keyword evidence="6 8" id="KW-0472">Membrane</keyword>
<dbReference type="HOGENOM" id="CLU_000604_84_9_9"/>
<dbReference type="Proteomes" id="UP000004828">
    <property type="component" value="Unassembled WGS sequence"/>
</dbReference>
<dbReference type="GeneID" id="61433635"/>
<proteinExistence type="predicted"/>
<evidence type="ECO:0000256" key="2">
    <source>
        <dbReference type="ARBA" id="ARBA00022692"/>
    </source>
</evidence>
<dbReference type="PROSITE" id="PS50893">
    <property type="entry name" value="ABC_TRANSPORTER_2"/>
    <property type="match status" value="1"/>
</dbReference>
<keyword evidence="3" id="KW-0547">Nucleotide-binding</keyword>
<evidence type="ECO:0000259" key="9">
    <source>
        <dbReference type="PROSITE" id="PS50893"/>
    </source>
</evidence>
<evidence type="ECO:0000256" key="5">
    <source>
        <dbReference type="ARBA" id="ARBA00022989"/>
    </source>
</evidence>
<feature type="domain" description="ABC transmembrane type-1" evidence="10">
    <location>
        <begin position="31"/>
        <end position="314"/>
    </location>
</feature>
<dbReference type="Pfam" id="PF00664">
    <property type="entry name" value="ABC_membrane"/>
    <property type="match status" value="1"/>
</dbReference>
<dbReference type="InterPro" id="IPR003593">
    <property type="entry name" value="AAA+_ATPase"/>
</dbReference>
<evidence type="ECO:0000256" key="1">
    <source>
        <dbReference type="ARBA" id="ARBA00004651"/>
    </source>
</evidence>
<dbReference type="SUPFAM" id="SSF52540">
    <property type="entry name" value="P-loop containing nucleoside triphosphate hydrolases"/>
    <property type="match status" value="1"/>
</dbReference>
<dbReference type="InterPro" id="IPR039421">
    <property type="entry name" value="Type_1_exporter"/>
</dbReference>
<feature type="transmembrane region" description="Helical" evidence="8">
    <location>
        <begin position="61"/>
        <end position="84"/>
    </location>
</feature>
<dbReference type="GO" id="GO:0005886">
    <property type="term" value="C:plasma membrane"/>
    <property type="evidence" value="ECO:0007669"/>
    <property type="project" value="UniProtKB-SubCell"/>
</dbReference>
<feature type="transmembrane region" description="Helical" evidence="8">
    <location>
        <begin position="290"/>
        <end position="308"/>
    </location>
</feature>
<evidence type="ECO:0000256" key="6">
    <source>
        <dbReference type="ARBA" id="ARBA00023136"/>
    </source>
</evidence>
<accession>C7GA17</accession>
<dbReference type="RefSeq" id="WP_006856860.1">
    <property type="nucleotide sequence ID" value="NZ_GG692720.1"/>
</dbReference>
<keyword evidence="2 8" id="KW-0812">Transmembrane</keyword>
<keyword evidence="7" id="KW-0175">Coiled coil</keyword>
<feature type="transmembrane region" description="Helical" evidence="8">
    <location>
        <begin position="140"/>
        <end position="163"/>
    </location>
</feature>
<evidence type="ECO:0000256" key="7">
    <source>
        <dbReference type="SAM" id="Coils"/>
    </source>
</evidence>
<dbReference type="InterPro" id="IPR011527">
    <property type="entry name" value="ABC1_TM_dom"/>
</dbReference>
<evidence type="ECO:0000313" key="12">
    <source>
        <dbReference type="EMBL" id="VCV22495.1"/>
    </source>
</evidence>
<feature type="transmembrane region" description="Helical" evidence="8">
    <location>
        <begin position="26"/>
        <end position="55"/>
    </location>
</feature>
<dbReference type="GO" id="GO:0005524">
    <property type="term" value="F:ATP binding"/>
    <property type="evidence" value="ECO:0007669"/>
    <property type="project" value="UniProtKB-KW"/>
</dbReference>
<keyword evidence="5 8" id="KW-1133">Transmembrane helix</keyword>
<dbReference type="EMBL" id="LR027880">
    <property type="protein sequence ID" value="VCV22495.1"/>
    <property type="molecule type" value="Genomic_DNA"/>
</dbReference>
<sequence>MQREEKKRARSGVKVMAGLIGMIKPLLPFMFAAILMGCAGNLMATFITILGGFGVRQVLGLYQGMTLSHIFISIAVFAVLRGILRYAEQASNHYIAFKLLAQIRHKVFAALRRLCPAKLDGSEKGNLISIITSDIELLEVFYAHTISPIAIAILTSGFMVWFIGRIHPAAGALAAVFYLTVGAVIPIINGKRGAENGRIYRDSFGKLNTVVLDNLYGLDEILQYGQQEKRLREMNSQTEQLEQKNQKLKMAENIQRIVTDGVILIAGVLMAAVCGHFAEQGTVSADQAMVAVIAMISSFGPTAALSALSNNLQHTLASGNRVLDILEEEPLVEDVLGGSTVCEGDISCEHVSFAYESALTKEGQKGAQAEFTKEDKVEIQAEYKKSPNGVLENFDHVFAEHKIHGILGKSGCGKSTLLKLLMRFYETSEGDIRYGKTNVGEISTAALRSSISYVTQETFLFEDTIENNIKVAKEDASREEVVAAAKKAALHEFILSLPDGYDTKLAELGDSVSGGERQRIGIARAFLHDGDMIFLDEPTSNIDSLNEGIILRSLDREKENKTILLVSHRKSTMAIADDVVAM</sequence>
<dbReference type="PROSITE" id="PS50929">
    <property type="entry name" value="ABC_TM1F"/>
    <property type="match status" value="1"/>
</dbReference>
<feature type="transmembrane region" description="Helical" evidence="8">
    <location>
        <begin position="257"/>
        <end position="278"/>
    </location>
</feature>
<dbReference type="InterPro" id="IPR027417">
    <property type="entry name" value="P-loop_NTPase"/>
</dbReference>
<comment type="subcellular location">
    <subcellularLocation>
        <location evidence="1">Cell membrane</location>
        <topology evidence="1">Multi-pass membrane protein</topology>
    </subcellularLocation>
</comment>
<evidence type="ECO:0000256" key="3">
    <source>
        <dbReference type="ARBA" id="ARBA00022741"/>
    </source>
</evidence>
<evidence type="ECO:0000256" key="4">
    <source>
        <dbReference type="ARBA" id="ARBA00022840"/>
    </source>
</evidence>
<dbReference type="InterPro" id="IPR003439">
    <property type="entry name" value="ABC_transporter-like_ATP-bd"/>
</dbReference>
<feature type="domain" description="ABC transporter" evidence="9">
    <location>
        <begin position="372"/>
        <end position="582"/>
    </location>
</feature>
<keyword evidence="14" id="KW-1185">Reference proteome</keyword>
<gene>
    <name evidence="12" type="ORF">RIL182_02374</name>
    <name evidence="11" type="ORF">ROSINTL182_06769</name>
</gene>
<dbReference type="PANTHER" id="PTHR43394:SF1">
    <property type="entry name" value="ATP-BINDING CASSETTE SUB-FAMILY B MEMBER 10, MITOCHONDRIAL"/>
    <property type="match status" value="1"/>
</dbReference>
<evidence type="ECO:0000313" key="11">
    <source>
        <dbReference type="EMBL" id="EEV01345.1"/>
    </source>
</evidence>
<dbReference type="PANTHER" id="PTHR43394">
    <property type="entry name" value="ATP-DEPENDENT PERMEASE MDL1, MITOCHONDRIAL"/>
    <property type="match status" value="1"/>
</dbReference>
<dbReference type="Gene3D" id="3.40.50.300">
    <property type="entry name" value="P-loop containing nucleotide triphosphate hydrolases"/>
    <property type="match status" value="1"/>
</dbReference>
<evidence type="ECO:0000256" key="8">
    <source>
        <dbReference type="SAM" id="Phobius"/>
    </source>
</evidence>
<dbReference type="SMART" id="SM00382">
    <property type="entry name" value="AAA"/>
    <property type="match status" value="1"/>
</dbReference>
<reference evidence="12 14" key="2">
    <citation type="submission" date="2018-09" db="EMBL/GenBank/DDBJ databases">
        <authorList>
            <person name="Petit M.-A."/>
            <person name="Lossouarn J."/>
        </authorList>
    </citation>
    <scope>NUCLEOTIDE SEQUENCE [LARGE SCALE GENOMIC DNA]</scope>
    <source>
        <strain evidence="12 14">L1-82</strain>
    </source>
</reference>
<feature type="transmembrane region" description="Helical" evidence="8">
    <location>
        <begin position="169"/>
        <end position="188"/>
    </location>
</feature>
<evidence type="ECO:0000313" key="13">
    <source>
        <dbReference type="Proteomes" id="UP000004828"/>
    </source>
</evidence>
<dbReference type="PROSITE" id="PS00211">
    <property type="entry name" value="ABC_TRANSPORTER_1"/>
    <property type="match status" value="1"/>
</dbReference>